<dbReference type="Proteomes" id="UP001473302">
    <property type="component" value="Unassembled WGS sequence"/>
</dbReference>
<protein>
    <submittedName>
        <fullName evidence="1">Uncharacterized protein</fullName>
    </submittedName>
</protein>
<keyword evidence="2" id="KW-1185">Reference proteome</keyword>
<evidence type="ECO:0000313" key="1">
    <source>
        <dbReference type="EMBL" id="GAA5809818.1"/>
    </source>
</evidence>
<dbReference type="EMBL" id="BAABUK010000006">
    <property type="protein sequence ID" value="GAA5809818.1"/>
    <property type="molecule type" value="Genomic_DNA"/>
</dbReference>
<accession>A0ABP9YSJ2</accession>
<sequence length="132" mass="15111">MTFHGLDSVSTFQRNLSIQSVIDYIYADYGIQHMITDSNIEHLKPQWSDHALLSVKFTLGESQIRPGLCISPDLSPQMRWEAVKSSTKQAINSFGTKYVSWQLVDISALKAGIVWREHGERSARYLKQVRQQ</sequence>
<evidence type="ECO:0000313" key="2">
    <source>
        <dbReference type="Proteomes" id="UP001473302"/>
    </source>
</evidence>
<comment type="caution">
    <text evidence="1">The sequence shown here is derived from an EMBL/GenBank/DDBJ whole genome shotgun (WGS) entry which is preliminary data.</text>
</comment>
<reference evidence="1 2" key="1">
    <citation type="submission" date="2024-04" db="EMBL/GenBank/DDBJ databases">
        <title>genome sequences of Mucor flavus KT1a and Helicostylum pulchrum KT1b strains isolated from the surface of a dry-aged beef.</title>
        <authorList>
            <person name="Toyotome T."/>
            <person name="Hosono M."/>
            <person name="Torimaru M."/>
            <person name="Fukuda K."/>
            <person name="Mikami N."/>
        </authorList>
    </citation>
    <scope>NUCLEOTIDE SEQUENCE [LARGE SCALE GENOMIC DNA]</scope>
    <source>
        <strain evidence="1 2">KT1a</strain>
    </source>
</reference>
<proteinExistence type="predicted"/>
<name>A0ABP9YSJ2_9FUNG</name>
<gene>
    <name evidence="1" type="ORF">MFLAVUS_003233</name>
</gene>
<organism evidence="1 2">
    <name type="scientific">Mucor flavus</name>
    <dbReference type="NCBI Taxonomy" id="439312"/>
    <lineage>
        <taxon>Eukaryota</taxon>
        <taxon>Fungi</taxon>
        <taxon>Fungi incertae sedis</taxon>
        <taxon>Mucoromycota</taxon>
        <taxon>Mucoromycotina</taxon>
        <taxon>Mucoromycetes</taxon>
        <taxon>Mucorales</taxon>
        <taxon>Mucorineae</taxon>
        <taxon>Mucoraceae</taxon>
        <taxon>Mucor</taxon>
    </lineage>
</organism>